<dbReference type="AlphaFoldDB" id="A0A2H5Y6S6"/>
<reference evidence="4" key="1">
    <citation type="submission" date="2017-09" db="EMBL/GenBank/DDBJ databases">
        <title>Metaegenomics of thermophilic ammonia-oxidizing enrichment culture.</title>
        <authorList>
            <person name="Kato S."/>
            <person name="Suzuki K."/>
        </authorList>
    </citation>
    <scope>NUCLEOTIDE SEQUENCE [LARGE SCALE GENOMIC DNA]</scope>
</reference>
<dbReference type="SUPFAM" id="SSF52402">
    <property type="entry name" value="Adenine nucleotide alpha hydrolases-like"/>
    <property type="match status" value="1"/>
</dbReference>
<feature type="domain" description="Electron transfer flavoprotein alpha/beta-subunit N-terminal" evidence="2">
    <location>
        <begin position="34"/>
        <end position="227"/>
    </location>
</feature>
<dbReference type="Gene3D" id="3.40.50.620">
    <property type="entry name" value="HUPs"/>
    <property type="match status" value="1"/>
</dbReference>
<evidence type="ECO:0000313" key="3">
    <source>
        <dbReference type="EMBL" id="GBD09149.1"/>
    </source>
</evidence>
<protein>
    <recommendedName>
        <fullName evidence="1">Electron transfer flavoprotein small subunit</fullName>
    </recommendedName>
</protein>
<accession>A0A2H5Y6S6</accession>
<dbReference type="InterPro" id="IPR033948">
    <property type="entry name" value="ETF_beta_N"/>
</dbReference>
<dbReference type="PANTHER" id="PTHR21294">
    <property type="entry name" value="ELECTRON TRANSFER FLAVOPROTEIN BETA-SUBUNIT"/>
    <property type="match status" value="1"/>
</dbReference>
<dbReference type="PANTHER" id="PTHR21294:SF17">
    <property type="entry name" value="PROTEIN FIXA"/>
    <property type="match status" value="1"/>
</dbReference>
<dbReference type="Pfam" id="PF01012">
    <property type="entry name" value="ETF"/>
    <property type="match status" value="1"/>
</dbReference>
<proteinExistence type="predicted"/>
<dbReference type="InterPro" id="IPR012255">
    <property type="entry name" value="ETF_b"/>
</dbReference>
<dbReference type="Proteomes" id="UP000236642">
    <property type="component" value="Unassembled WGS sequence"/>
</dbReference>
<gene>
    <name evidence="3" type="primary">carD_1</name>
    <name evidence="3" type="ORF">HRbin22_01396</name>
</gene>
<evidence type="ECO:0000256" key="1">
    <source>
        <dbReference type="ARBA" id="ARBA00042002"/>
    </source>
</evidence>
<dbReference type="GO" id="GO:0009055">
    <property type="term" value="F:electron transfer activity"/>
    <property type="evidence" value="ECO:0007669"/>
    <property type="project" value="InterPro"/>
</dbReference>
<name>A0A2H5Y6S6_9CHLR</name>
<dbReference type="PIRSF" id="PIRSF000090">
    <property type="entry name" value="Beta-ETF"/>
    <property type="match status" value="1"/>
</dbReference>
<dbReference type="InterPro" id="IPR014730">
    <property type="entry name" value="ETF_a/b_N"/>
</dbReference>
<dbReference type="EMBL" id="BEHY01000028">
    <property type="protein sequence ID" value="GBD09149.1"/>
    <property type="molecule type" value="Genomic_DNA"/>
</dbReference>
<keyword evidence="3" id="KW-0560">Oxidoreductase</keyword>
<dbReference type="InterPro" id="IPR014729">
    <property type="entry name" value="Rossmann-like_a/b/a_fold"/>
</dbReference>
<dbReference type="GO" id="GO:0016491">
    <property type="term" value="F:oxidoreductase activity"/>
    <property type="evidence" value="ECO:0007669"/>
    <property type="project" value="UniProtKB-KW"/>
</dbReference>
<dbReference type="SMART" id="SM00893">
    <property type="entry name" value="ETF"/>
    <property type="match status" value="1"/>
</dbReference>
<dbReference type="CDD" id="cd01714">
    <property type="entry name" value="ETF_beta"/>
    <property type="match status" value="1"/>
</dbReference>
<comment type="caution">
    <text evidence="3">The sequence shown here is derived from an EMBL/GenBank/DDBJ whole genome shotgun (WGS) entry which is preliminary data.</text>
</comment>
<sequence length="275" mass="30705">MWPTGMSPDGREWHFVVCMKVVPKPEEVRVDPETRRLDRAGARSEINPPDMNALEMALQLKDRFGGRVSILSMGPPFFEPYLRVGLAMGADHIYLLSDRKFGGADTLATTYTLARGIQKLGPVDLVFCGEESSDGATGQVPPGLAEWLDFSQITLVTRVELDPMRRVVRGRRERPGGYEILEVPLPAVISVKTGCNEPRFMDYRLKPWAFAPERVTVWSASDLEVDETFVGTAGSPTQVSGLAQAPSRERKRIRLEGTPEEIARVLAERLRELLR</sequence>
<evidence type="ECO:0000259" key="2">
    <source>
        <dbReference type="SMART" id="SM00893"/>
    </source>
</evidence>
<organism evidence="3 4">
    <name type="scientific">Candidatus Thermoflexus japonica</name>
    <dbReference type="NCBI Taxonomy" id="2035417"/>
    <lineage>
        <taxon>Bacteria</taxon>
        <taxon>Bacillati</taxon>
        <taxon>Chloroflexota</taxon>
        <taxon>Thermoflexia</taxon>
        <taxon>Thermoflexales</taxon>
        <taxon>Thermoflexaceae</taxon>
        <taxon>Thermoflexus</taxon>
    </lineage>
</organism>
<evidence type="ECO:0000313" key="4">
    <source>
        <dbReference type="Proteomes" id="UP000236642"/>
    </source>
</evidence>